<protein>
    <submittedName>
        <fullName evidence="1">Uncharacterized protein</fullName>
    </submittedName>
</protein>
<reference evidence="2" key="1">
    <citation type="submission" date="2014-03" db="EMBL/GenBank/DDBJ databases">
        <authorList>
            <person name="Aksoy S."/>
            <person name="Warren W."/>
            <person name="Wilson R.K."/>
        </authorList>
    </citation>
    <scope>NUCLEOTIDE SEQUENCE [LARGE SCALE GENOMIC DNA]</scope>
    <source>
        <strain evidence="2">IAEA</strain>
    </source>
</reference>
<evidence type="ECO:0000313" key="1">
    <source>
        <dbReference type="EnsemblMetazoa" id="GPAI019477-PA"/>
    </source>
</evidence>
<reference evidence="1" key="2">
    <citation type="submission" date="2020-05" db="UniProtKB">
        <authorList>
            <consortium name="EnsemblMetazoa"/>
        </authorList>
    </citation>
    <scope>IDENTIFICATION</scope>
    <source>
        <strain evidence="1">IAEA</strain>
    </source>
</reference>
<dbReference type="VEuPathDB" id="VectorBase:GPAI019477"/>
<dbReference type="EnsemblMetazoa" id="GPAI019477-RA">
    <property type="protein sequence ID" value="GPAI019477-PA"/>
    <property type="gene ID" value="GPAI019477"/>
</dbReference>
<name>A0A1A9ZMQ9_GLOPL</name>
<evidence type="ECO:0000313" key="2">
    <source>
        <dbReference type="Proteomes" id="UP000092445"/>
    </source>
</evidence>
<dbReference type="Proteomes" id="UP000092445">
    <property type="component" value="Unassembled WGS sequence"/>
</dbReference>
<dbReference type="AlphaFoldDB" id="A0A1A9ZMQ9"/>
<keyword evidence="2" id="KW-1185">Reference proteome</keyword>
<accession>A0A1A9ZMQ9</accession>
<organism evidence="1 2">
    <name type="scientific">Glossina pallidipes</name>
    <name type="common">Tsetse fly</name>
    <dbReference type="NCBI Taxonomy" id="7398"/>
    <lineage>
        <taxon>Eukaryota</taxon>
        <taxon>Metazoa</taxon>
        <taxon>Ecdysozoa</taxon>
        <taxon>Arthropoda</taxon>
        <taxon>Hexapoda</taxon>
        <taxon>Insecta</taxon>
        <taxon>Pterygota</taxon>
        <taxon>Neoptera</taxon>
        <taxon>Endopterygota</taxon>
        <taxon>Diptera</taxon>
        <taxon>Brachycera</taxon>
        <taxon>Muscomorpha</taxon>
        <taxon>Hippoboscoidea</taxon>
        <taxon>Glossinidae</taxon>
        <taxon>Glossina</taxon>
    </lineage>
</organism>
<sequence>MAMIAWCQDVFTQQTPLCINGRTKHWTKLHGGIISPLPGNQLMDTRTHTIFIQYDGFYITGEG</sequence>
<proteinExistence type="predicted"/>